<evidence type="ECO:0000256" key="7">
    <source>
        <dbReference type="ARBA" id="ARBA00022692"/>
    </source>
</evidence>
<evidence type="ECO:0000256" key="10">
    <source>
        <dbReference type="ARBA" id="ARBA00023002"/>
    </source>
</evidence>
<feature type="transmembrane region" description="Helical" evidence="15">
    <location>
        <begin position="76"/>
        <end position="92"/>
    </location>
</feature>
<keyword evidence="9 15" id="KW-1133">Transmembrane helix</keyword>
<keyword evidence="6 14" id="KW-0349">Heme</keyword>
<evidence type="ECO:0000256" key="8">
    <source>
        <dbReference type="ARBA" id="ARBA00022723"/>
    </source>
</evidence>
<evidence type="ECO:0000256" key="9">
    <source>
        <dbReference type="ARBA" id="ARBA00022989"/>
    </source>
</evidence>
<evidence type="ECO:0000313" key="16">
    <source>
        <dbReference type="EMBL" id="MBB4096924.1"/>
    </source>
</evidence>
<dbReference type="GO" id="GO:0005886">
    <property type="term" value="C:plasma membrane"/>
    <property type="evidence" value="ECO:0007669"/>
    <property type="project" value="UniProtKB-SubCell"/>
</dbReference>
<evidence type="ECO:0000256" key="3">
    <source>
        <dbReference type="ARBA" id="ARBA00006501"/>
    </source>
</evidence>
<dbReference type="EMBL" id="JACIEH010000001">
    <property type="protein sequence ID" value="MBB4096924.1"/>
    <property type="molecule type" value="Genomic_DNA"/>
</dbReference>
<dbReference type="GO" id="GO:0070818">
    <property type="term" value="F:protoporphyrinogen oxidase activity"/>
    <property type="evidence" value="ECO:0007669"/>
    <property type="project" value="UniProtKB-UniRule"/>
</dbReference>
<accession>A0A7W6NVU7</accession>
<comment type="subcellular location">
    <subcellularLocation>
        <location evidence="1">Cell membrane</location>
        <topology evidence="1">Multi-pass membrane protein</topology>
    </subcellularLocation>
</comment>
<keyword evidence="11 14" id="KW-0408">Iron</keyword>
<keyword evidence="5 14" id="KW-1003">Cell membrane</keyword>
<comment type="function">
    <text evidence="14">Catalyzes the oxidation of protoporphyrinogen IX to protoporphyrin IX.</text>
</comment>
<keyword evidence="12 14" id="KW-0472">Membrane</keyword>
<evidence type="ECO:0000256" key="6">
    <source>
        <dbReference type="ARBA" id="ARBA00022617"/>
    </source>
</evidence>
<dbReference type="Pfam" id="PF03653">
    <property type="entry name" value="UPF0093"/>
    <property type="match status" value="1"/>
</dbReference>
<dbReference type="InterPro" id="IPR005265">
    <property type="entry name" value="HemJ-like"/>
</dbReference>
<evidence type="ECO:0000256" key="14">
    <source>
        <dbReference type="PIRNR" id="PIRNR004638"/>
    </source>
</evidence>
<feature type="transmembrane region" description="Helical" evidence="15">
    <location>
        <begin position="112"/>
        <end position="132"/>
    </location>
</feature>
<evidence type="ECO:0000256" key="5">
    <source>
        <dbReference type="ARBA" id="ARBA00022475"/>
    </source>
</evidence>
<gene>
    <name evidence="16" type="ORF">GGR46_000457</name>
</gene>
<evidence type="ECO:0000256" key="4">
    <source>
        <dbReference type="ARBA" id="ARBA00017504"/>
    </source>
</evidence>
<evidence type="ECO:0000313" key="17">
    <source>
        <dbReference type="Proteomes" id="UP000557392"/>
    </source>
</evidence>
<dbReference type="GO" id="GO:0046872">
    <property type="term" value="F:metal ion binding"/>
    <property type="evidence" value="ECO:0007669"/>
    <property type="project" value="UniProtKB-UniRule"/>
</dbReference>
<dbReference type="RefSeq" id="WP_183994179.1">
    <property type="nucleotide sequence ID" value="NZ_JACIEH010000001.1"/>
</dbReference>
<organism evidence="16 17">
    <name type="scientific">Sphingomonas kyeonggiensis</name>
    <dbReference type="NCBI Taxonomy" id="1268553"/>
    <lineage>
        <taxon>Bacteria</taxon>
        <taxon>Pseudomonadati</taxon>
        <taxon>Pseudomonadota</taxon>
        <taxon>Alphaproteobacteria</taxon>
        <taxon>Sphingomonadales</taxon>
        <taxon>Sphingomonadaceae</taxon>
        <taxon>Sphingomonas</taxon>
    </lineage>
</organism>
<dbReference type="GO" id="GO:0006782">
    <property type="term" value="P:protoporphyrinogen IX biosynthetic process"/>
    <property type="evidence" value="ECO:0007669"/>
    <property type="project" value="UniProtKB-UniRule"/>
</dbReference>
<feature type="transmembrane region" description="Helical" evidence="15">
    <location>
        <begin position="12"/>
        <end position="31"/>
    </location>
</feature>
<dbReference type="EC" id="1.3.99.-" evidence="14"/>
<dbReference type="PIRSF" id="PIRSF004638">
    <property type="entry name" value="UCP004638"/>
    <property type="match status" value="1"/>
</dbReference>
<comment type="pathway">
    <text evidence="2 14">Porphyrin-containing compound metabolism; protoporphyrin-IX biosynthesis; protoporphyrin-IX from protoporphyrinogen-IX: step 1/1.</text>
</comment>
<keyword evidence="8 14" id="KW-0479">Metal-binding</keyword>
<dbReference type="PANTHER" id="PTHR40255:SF1">
    <property type="entry name" value="PROTOPORPHYRINOGEN IX OXIDASE"/>
    <property type="match status" value="1"/>
</dbReference>
<feature type="transmembrane region" description="Helical" evidence="15">
    <location>
        <begin position="51"/>
        <end position="70"/>
    </location>
</feature>
<comment type="caution">
    <text evidence="16">The sequence shown here is derived from an EMBL/GenBank/DDBJ whole genome shotgun (WGS) entry which is preliminary data.</text>
</comment>
<keyword evidence="10" id="KW-0560">Oxidoreductase</keyword>
<sequence length="135" mass="14260">MPYLWLKAVHVAAVLLFIGGLFAQTFALAAAQRGDAATTAPLARWDRLVTVPAMLLVWVTGATIAVEAGWFTSPWLWAKLAFVLALTGLHGIQSGKLRRLRGGDLPSSPISVLRVAGFIAAAIASIAVLVVAKPF</sequence>
<evidence type="ECO:0000256" key="2">
    <source>
        <dbReference type="ARBA" id="ARBA00005073"/>
    </source>
</evidence>
<comment type="catalytic activity">
    <reaction evidence="13 14">
        <text>protoporphyrinogen IX + 3 A = protoporphyrin IX + 3 AH2</text>
        <dbReference type="Rhea" id="RHEA:62000"/>
        <dbReference type="ChEBI" id="CHEBI:13193"/>
        <dbReference type="ChEBI" id="CHEBI:17499"/>
        <dbReference type="ChEBI" id="CHEBI:57306"/>
        <dbReference type="ChEBI" id="CHEBI:57307"/>
    </reaction>
</comment>
<comment type="cofactor">
    <cofactor evidence="14">
        <name>heme b</name>
        <dbReference type="ChEBI" id="CHEBI:60344"/>
    </cofactor>
    <text evidence="14">Binds 1 heme b (iron(II)-protoporphyrin IX) group per subunit.</text>
</comment>
<dbReference type="Proteomes" id="UP000557392">
    <property type="component" value="Unassembled WGS sequence"/>
</dbReference>
<protein>
    <recommendedName>
        <fullName evidence="4 14">Protoporphyrinogen IX oxidase</fullName>
        <ecNumber evidence="14">1.3.99.-</ecNumber>
    </recommendedName>
</protein>
<evidence type="ECO:0000256" key="12">
    <source>
        <dbReference type="ARBA" id="ARBA00023136"/>
    </source>
</evidence>
<reference evidence="16 17" key="1">
    <citation type="submission" date="2020-08" db="EMBL/GenBank/DDBJ databases">
        <title>Genomic Encyclopedia of Type Strains, Phase IV (KMG-IV): sequencing the most valuable type-strain genomes for metagenomic binning, comparative biology and taxonomic classification.</title>
        <authorList>
            <person name="Goeker M."/>
        </authorList>
    </citation>
    <scope>NUCLEOTIDE SEQUENCE [LARGE SCALE GENOMIC DNA]</scope>
    <source>
        <strain evidence="16 17">DSM 101806</strain>
    </source>
</reference>
<dbReference type="AlphaFoldDB" id="A0A7W6NVU7"/>
<proteinExistence type="inferred from homology"/>
<evidence type="ECO:0000256" key="15">
    <source>
        <dbReference type="SAM" id="Phobius"/>
    </source>
</evidence>
<comment type="similarity">
    <text evidence="3 14">Belongs to the HemJ family.</text>
</comment>
<keyword evidence="17" id="KW-1185">Reference proteome</keyword>
<keyword evidence="7 15" id="KW-0812">Transmembrane</keyword>
<dbReference type="UniPathway" id="UPA00251">
    <property type="reaction ID" value="UER00324"/>
</dbReference>
<name>A0A7W6NVU7_9SPHN</name>
<dbReference type="PANTHER" id="PTHR40255">
    <property type="entry name" value="UPF0093 MEMBRANE PROTEIN SLR1790"/>
    <property type="match status" value="1"/>
</dbReference>
<evidence type="ECO:0000256" key="11">
    <source>
        <dbReference type="ARBA" id="ARBA00023004"/>
    </source>
</evidence>
<evidence type="ECO:0000256" key="1">
    <source>
        <dbReference type="ARBA" id="ARBA00004651"/>
    </source>
</evidence>
<evidence type="ECO:0000256" key="13">
    <source>
        <dbReference type="ARBA" id="ARBA00048390"/>
    </source>
</evidence>